<dbReference type="GO" id="GO:0009432">
    <property type="term" value="P:SOS response"/>
    <property type="evidence" value="ECO:0007669"/>
    <property type="project" value="UniProtKB-KW"/>
</dbReference>
<keyword evidence="5" id="KW-0742">SOS response</keyword>
<reference evidence="7 8" key="1">
    <citation type="submission" date="2015-09" db="EMBL/GenBank/DDBJ databases">
        <title>Draft Genome Sequence of Pseudoalteromonas lipolytica UCD-48B.</title>
        <authorList>
            <person name="Krusor M."/>
            <person name="Coil D.A."/>
            <person name="Lang J.M."/>
            <person name="Eisen J.A."/>
            <person name="Alexiev A."/>
        </authorList>
    </citation>
    <scope>NUCLEOTIDE SEQUENCE [LARGE SCALE GENOMIC DNA]</scope>
    <source>
        <strain evidence="7 8">UCD-48B</strain>
    </source>
</reference>
<dbReference type="OrthoDB" id="9808813at2"/>
<dbReference type="Gene3D" id="1.10.150.20">
    <property type="entry name" value="5' to 3' exonuclease, C-terminal subdomain"/>
    <property type="match status" value="1"/>
</dbReference>
<evidence type="ECO:0000313" key="8">
    <source>
        <dbReference type="Proteomes" id="UP000050378"/>
    </source>
</evidence>
<dbReference type="InterPro" id="IPR050116">
    <property type="entry name" value="DNA_polymerase-Y"/>
</dbReference>
<dbReference type="PROSITE" id="PS50173">
    <property type="entry name" value="UMUC"/>
    <property type="match status" value="1"/>
</dbReference>
<proteinExistence type="inferred from homology"/>
<dbReference type="PANTHER" id="PTHR11076:SF34">
    <property type="entry name" value="PROTEIN UMUC"/>
    <property type="match status" value="1"/>
</dbReference>
<evidence type="ECO:0000256" key="4">
    <source>
        <dbReference type="ARBA" id="ARBA00023204"/>
    </source>
</evidence>
<dbReference type="PATRIC" id="fig|570156.3.peg.2314"/>
<comment type="similarity">
    <text evidence="1">Belongs to the DNA polymerase type-Y family.</text>
</comment>
<keyword evidence="4" id="KW-0234">DNA repair</keyword>
<dbReference type="GO" id="GO:0003887">
    <property type="term" value="F:DNA-directed DNA polymerase activity"/>
    <property type="evidence" value="ECO:0007669"/>
    <property type="project" value="TreeGrafter"/>
</dbReference>
<dbReference type="InterPro" id="IPR024728">
    <property type="entry name" value="PolY_HhH_motif"/>
</dbReference>
<dbReference type="AlphaFoldDB" id="A0A0P7E4K9"/>
<dbReference type="RefSeq" id="WP_054552218.1">
    <property type="nucleotide sequence ID" value="NZ_LJTC01000003.1"/>
</dbReference>
<dbReference type="Pfam" id="PF00817">
    <property type="entry name" value="IMS"/>
    <property type="match status" value="1"/>
</dbReference>
<sequence>MYALVDAVAFYASAEKVFDPAIRSKPVVVLTNNDGCICAVCPIARKLAIPKFQPYFQVKKILEDNQVVIRSSNYELYADLSERMMNVIGRFCDNQYIYSIDESFLNFTGFNKLIHDWHRYGHDIRRTVWRETKLPVGVGFGPTATLAKAANHAAKKLPGFDGVAVIDSEASRITILKAMDVQDVWGVGRRLAKKLKAMNINTAFDLAEQDPRKMKRLFSIVLERTVNELRGKSCLAWDEVRQDKKEIFSTRSFGERITDATALKTALINHCVIVARKLRAQGSHTQRLLMFVASSPHQDGYYKKSYIYEFSVATADSCVFANAISEVFDHLYKPGIRFYKCGVGALELSSHMFQQPDLFQAPIDNPKLMQCLDSINTRYGVGILAIASETPTTRWHMKRAYLSPHYTTRWHNLPKIHC</sequence>
<dbReference type="InterPro" id="IPR001126">
    <property type="entry name" value="UmuC"/>
</dbReference>
<dbReference type="InterPro" id="IPR025188">
    <property type="entry name" value="DUF4113"/>
</dbReference>
<dbReference type="InterPro" id="IPR043502">
    <property type="entry name" value="DNA/RNA_pol_sf"/>
</dbReference>
<feature type="domain" description="UmuC" evidence="6">
    <location>
        <begin position="2"/>
        <end position="188"/>
    </location>
</feature>
<name>A0A0P7E4K9_9GAMM</name>
<dbReference type="EMBL" id="LJTC01000003">
    <property type="protein sequence ID" value="KPM84555.1"/>
    <property type="molecule type" value="Genomic_DNA"/>
</dbReference>
<keyword evidence="3" id="KW-0741">SOS mutagenesis</keyword>
<dbReference type="GO" id="GO:0005829">
    <property type="term" value="C:cytosol"/>
    <property type="evidence" value="ECO:0007669"/>
    <property type="project" value="TreeGrafter"/>
</dbReference>
<keyword evidence="2" id="KW-0227">DNA damage</keyword>
<gene>
    <name evidence="7" type="ORF">AOG27_06605</name>
</gene>
<evidence type="ECO:0000256" key="2">
    <source>
        <dbReference type="ARBA" id="ARBA00022763"/>
    </source>
</evidence>
<dbReference type="Proteomes" id="UP000050378">
    <property type="component" value="Unassembled WGS sequence"/>
</dbReference>
<dbReference type="Gene3D" id="3.40.1170.60">
    <property type="match status" value="1"/>
</dbReference>
<evidence type="ECO:0000256" key="1">
    <source>
        <dbReference type="ARBA" id="ARBA00010945"/>
    </source>
</evidence>
<dbReference type="Pfam" id="PF11799">
    <property type="entry name" value="IMS_C"/>
    <property type="match status" value="1"/>
</dbReference>
<protein>
    <submittedName>
        <fullName evidence="7">XRE family transcriptional regulator</fullName>
    </submittedName>
</protein>
<dbReference type="Pfam" id="PF13438">
    <property type="entry name" value="DUF4113"/>
    <property type="match status" value="1"/>
</dbReference>
<evidence type="ECO:0000259" key="6">
    <source>
        <dbReference type="PROSITE" id="PS50173"/>
    </source>
</evidence>
<evidence type="ECO:0000256" key="3">
    <source>
        <dbReference type="ARBA" id="ARBA00023199"/>
    </source>
</evidence>
<evidence type="ECO:0000256" key="5">
    <source>
        <dbReference type="ARBA" id="ARBA00023236"/>
    </source>
</evidence>
<comment type="caution">
    <text evidence="7">The sequence shown here is derived from an EMBL/GenBank/DDBJ whole genome shotgun (WGS) entry which is preliminary data.</text>
</comment>
<dbReference type="PANTHER" id="PTHR11076">
    <property type="entry name" value="DNA REPAIR POLYMERASE UMUC / TRANSFERASE FAMILY MEMBER"/>
    <property type="match status" value="1"/>
</dbReference>
<dbReference type="Gene3D" id="3.30.70.270">
    <property type="match status" value="1"/>
</dbReference>
<dbReference type="GO" id="GO:0042276">
    <property type="term" value="P:error-prone translesion synthesis"/>
    <property type="evidence" value="ECO:0007669"/>
    <property type="project" value="TreeGrafter"/>
</dbReference>
<dbReference type="GO" id="GO:0006281">
    <property type="term" value="P:DNA repair"/>
    <property type="evidence" value="ECO:0007669"/>
    <property type="project" value="UniProtKB-KW"/>
</dbReference>
<dbReference type="SUPFAM" id="SSF56672">
    <property type="entry name" value="DNA/RNA polymerases"/>
    <property type="match status" value="1"/>
</dbReference>
<dbReference type="InterPro" id="IPR017961">
    <property type="entry name" value="DNA_pol_Y-fam_little_finger"/>
</dbReference>
<organism evidence="7 8">
    <name type="scientific">Pseudoalteromonas lipolytica</name>
    <dbReference type="NCBI Taxonomy" id="570156"/>
    <lineage>
        <taxon>Bacteria</taxon>
        <taxon>Pseudomonadati</taxon>
        <taxon>Pseudomonadota</taxon>
        <taxon>Gammaproteobacteria</taxon>
        <taxon>Alteromonadales</taxon>
        <taxon>Pseudoalteromonadaceae</taxon>
        <taxon>Pseudoalteromonas</taxon>
    </lineage>
</organism>
<accession>A0A0P7E4K9</accession>
<dbReference type="Pfam" id="PF11798">
    <property type="entry name" value="IMS_HHH"/>
    <property type="match status" value="1"/>
</dbReference>
<dbReference type="InterPro" id="IPR043128">
    <property type="entry name" value="Rev_trsase/Diguanyl_cyclase"/>
</dbReference>
<evidence type="ECO:0000313" key="7">
    <source>
        <dbReference type="EMBL" id="KPM84555.1"/>
    </source>
</evidence>
<dbReference type="GO" id="GO:0003684">
    <property type="term" value="F:damaged DNA binding"/>
    <property type="evidence" value="ECO:0007669"/>
    <property type="project" value="InterPro"/>
</dbReference>
<dbReference type="CDD" id="cd01700">
    <property type="entry name" value="PolY_Pol_V_umuC"/>
    <property type="match status" value="1"/>
</dbReference>
<dbReference type="STRING" id="570156.AOG27_06605"/>